<accession>A0ABQ3V640</accession>
<evidence type="ECO:0000313" key="1">
    <source>
        <dbReference type="EMBL" id="GHO60674.1"/>
    </source>
</evidence>
<comment type="caution">
    <text evidence="1">The sequence shown here is derived from an EMBL/GenBank/DDBJ whole genome shotgun (WGS) entry which is preliminary data.</text>
</comment>
<dbReference type="Proteomes" id="UP000654345">
    <property type="component" value="Unassembled WGS sequence"/>
</dbReference>
<protein>
    <submittedName>
        <fullName evidence="1">Uncharacterized protein</fullName>
    </submittedName>
</protein>
<keyword evidence="2" id="KW-1185">Reference proteome</keyword>
<sequence length="83" mass="9379">MSQCIGVRLPKFQAPLTYRFIGDDNPALGKQFLDITKTKRKAKIEPYRMADDFRWETESLVIGSNGVRFHEAILAQCSATLSS</sequence>
<organism evidence="1 2">
    <name type="scientific">Ktedonobacter robiniae</name>
    <dbReference type="NCBI Taxonomy" id="2778365"/>
    <lineage>
        <taxon>Bacteria</taxon>
        <taxon>Bacillati</taxon>
        <taxon>Chloroflexota</taxon>
        <taxon>Ktedonobacteria</taxon>
        <taxon>Ktedonobacterales</taxon>
        <taxon>Ktedonobacteraceae</taxon>
        <taxon>Ktedonobacter</taxon>
    </lineage>
</organism>
<dbReference type="EMBL" id="BNJG01000006">
    <property type="protein sequence ID" value="GHO60674.1"/>
    <property type="molecule type" value="Genomic_DNA"/>
</dbReference>
<reference evidence="1 2" key="1">
    <citation type="journal article" date="2021" name="Int. J. Syst. Evol. Microbiol.">
        <title>Reticulibacter mediterranei gen. nov., sp. nov., within the new family Reticulibacteraceae fam. nov., and Ktedonospora formicarum gen. nov., sp. nov., Ktedonobacter robiniae sp. nov., Dictyobacter formicarum sp. nov. and Dictyobacter arantiisoli sp. nov., belonging to the class Ktedonobacteria.</title>
        <authorList>
            <person name="Yabe S."/>
            <person name="Zheng Y."/>
            <person name="Wang C.M."/>
            <person name="Sakai Y."/>
            <person name="Abe K."/>
            <person name="Yokota A."/>
            <person name="Donadio S."/>
            <person name="Cavaletti L."/>
            <person name="Monciardini P."/>
        </authorList>
    </citation>
    <scope>NUCLEOTIDE SEQUENCE [LARGE SCALE GENOMIC DNA]</scope>
    <source>
        <strain evidence="1 2">SOSP1-30</strain>
    </source>
</reference>
<name>A0ABQ3V640_9CHLR</name>
<proteinExistence type="predicted"/>
<evidence type="ECO:0000313" key="2">
    <source>
        <dbReference type="Proteomes" id="UP000654345"/>
    </source>
</evidence>
<gene>
    <name evidence="1" type="ORF">KSB_91490</name>
</gene>